<dbReference type="Gene3D" id="1.20.5.170">
    <property type="match status" value="1"/>
</dbReference>
<feature type="compositionally biased region" description="Polar residues" evidence="1">
    <location>
        <begin position="165"/>
        <end position="174"/>
    </location>
</feature>
<dbReference type="InterPro" id="IPR046347">
    <property type="entry name" value="bZIP_sf"/>
</dbReference>
<feature type="domain" description="BZIP" evidence="2">
    <location>
        <begin position="174"/>
        <end position="217"/>
    </location>
</feature>
<evidence type="ECO:0000313" key="3">
    <source>
        <dbReference type="EMBL" id="PAA93729.1"/>
    </source>
</evidence>
<evidence type="ECO:0000259" key="2">
    <source>
        <dbReference type="Pfam" id="PF07716"/>
    </source>
</evidence>
<sequence>MTQKYNTTLLAEPRGEIGATGRRILSTSRSPLSGRPRTSPNRCGLFSRTKPDADPAPADLDLDDDALLSLINPKMESQISVLSTDSGILPSDIRNSSFVDDVIGELTSQGICHTDIISEPSEAEAPVAVAIPASPVETRKRKASSPLELPVLSPNSISPDDHSTQQDQLYSRSSNAEDLKRIKNNEASRKSRATRKYKNGLKEEEIATLEEENLRLSVLLKDFSQVAATCKRWLVQKMENPAKV</sequence>
<feature type="region of interest" description="Disordered" evidence="1">
    <location>
        <begin position="136"/>
        <end position="196"/>
    </location>
</feature>
<gene>
    <name evidence="3" type="ORF">BOX15_Mlig014296g1</name>
</gene>
<dbReference type="AlphaFoldDB" id="A0A267H845"/>
<dbReference type="SUPFAM" id="SSF57959">
    <property type="entry name" value="Leucine zipper domain"/>
    <property type="match status" value="1"/>
</dbReference>
<feature type="region of interest" description="Disordered" evidence="1">
    <location>
        <begin position="26"/>
        <end position="56"/>
    </location>
</feature>
<evidence type="ECO:0000313" key="4">
    <source>
        <dbReference type="Proteomes" id="UP000215902"/>
    </source>
</evidence>
<dbReference type="Proteomes" id="UP000215902">
    <property type="component" value="Unassembled WGS sequence"/>
</dbReference>
<feature type="compositionally biased region" description="Polar residues" evidence="1">
    <location>
        <begin position="26"/>
        <end position="41"/>
    </location>
</feature>
<dbReference type="InterPro" id="IPR004827">
    <property type="entry name" value="bZIP"/>
</dbReference>
<comment type="caution">
    <text evidence="3">The sequence shown here is derived from an EMBL/GenBank/DDBJ whole genome shotgun (WGS) entry which is preliminary data.</text>
</comment>
<keyword evidence="4" id="KW-1185">Reference proteome</keyword>
<name>A0A267H845_9PLAT</name>
<proteinExistence type="predicted"/>
<reference evidence="3 4" key="1">
    <citation type="submission" date="2017-06" db="EMBL/GenBank/DDBJ databases">
        <title>A platform for efficient transgenesis in Macrostomum lignano, a flatworm model organism for stem cell research.</title>
        <authorList>
            <person name="Berezikov E."/>
        </authorList>
    </citation>
    <scope>NUCLEOTIDE SEQUENCE [LARGE SCALE GENOMIC DNA]</scope>
    <source>
        <strain evidence="3">DV1</strain>
        <tissue evidence="3">Whole organism</tissue>
    </source>
</reference>
<dbReference type="GO" id="GO:0003700">
    <property type="term" value="F:DNA-binding transcription factor activity"/>
    <property type="evidence" value="ECO:0007669"/>
    <property type="project" value="InterPro"/>
</dbReference>
<protein>
    <recommendedName>
        <fullName evidence="2">BZIP domain-containing protein</fullName>
    </recommendedName>
</protein>
<organism evidence="3 4">
    <name type="scientific">Macrostomum lignano</name>
    <dbReference type="NCBI Taxonomy" id="282301"/>
    <lineage>
        <taxon>Eukaryota</taxon>
        <taxon>Metazoa</taxon>
        <taxon>Spiralia</taxon>
        <taxon>Lophotrochozoa</taxon>
        <taxon>Platyhelminthes</taxon>
        <taxon>Rhabditophora</taxon>
        <taxon>Macrostomorpha</taxon>
        <taxon>Macrostomida</taxon>
        <taxon>Macrostomidae</taxon>
        <taxon>Macrostomum</taxon>
    </lineage>
</organism>
<evidence type="ECO:0000256" key="1">
    <source>
        <dbReference type="SAM" id="MobiDB-lite"/>
    </source>
</evidence>
<feature type="compositionally biased region" description="Basic and acidic residues" evidence="1">
    <location>
        <begin position="175"/>
        <end position="189"/>
    </location>
</feature>
<dbReference type="Pfam" id="PF07716">
    <property type="entry name" value="bZIP_2"/>
    <property type="match status" value="1"/>
</dbReference>
<accession>A0A267H845</accession>
<dbReference type="EMBL" id="NIVC01000022">
    <property type="protein sequence ID" value="PAA93729.1"/>
    <property type="molecule type" value="Genomic_DNA"/>
</dbReference>